<gene>
    <name evidence="3" type="ORF">F0L68_14235</name>
</gene>
<feature type="transmembrane region" description="Helical" evidence="1">
    <location>
        <begin position="109"/>
        <end position="128"/>
    </location>
</feature>
<dbReference type="OrthoDB" id="3748531at2"/>
<keyword evidence="1" id="KW-0812">Transmembrane</keyword>
<feature type="transmembrane region" description="Helical" evidence="1">
    <location>
        <begin position="82"/>
        <end position="103"/>
    </location>
</feature>
<dbReference type="RefSeq" id="WP_149849997.1">
    <property type="nucleotide sequence ID" value="NZ_VUOB01000022.1"/>
</dbReference>
<protein>
    <submittedName>
        <fullName evidence="3">DUF1707 domain-containing protein</fullName>
    </submittedName>
</protein>
<dbReference type="Pfam" id="PF08044">
    <property type="entry name" value="DUF1707"/>
    <property type="match status" value="1"/>
</dbReference>
<evidence type="ECO:0000256" key="1">
    <source>
        <dbReference type="SAM" id="Phobius"/>
    </source>
</evidence>
<dbReference type="InterPro" id="IPR012551">
    <property type="entry name" value="DUF1707_SHOCT-like"/>
</dbReference>
<proteinExistence type="predicted"/>
<dbReference type="PANTHER" id="PTHR40763">
    <property type="entry name" value="MEMBRANE PROTEIN-RELATED"/>
    <property type="match status" value="1"/>
</dbReference>
<organism evidence="3 4">
    <name type="scientific">Solihabitans fulvus</name>
    <dbReference type="NCBI Taxonomy" id="1892852"/>
    <lineage>
        <taxon>Bacteria</taxon>
        <taxon>Bacillati</taxon>
        <taxon>Actinomycetota</taxon>
        <taxon>Actinomycetes</taxon>
        <taxon>Pseudonocardiales</taxon>
        <taxon>Pseudonocardiaceae</taxon>
        <taxon>Solihabitans</taxon>
    </lineage>
</organism>
<evidence type="ECO:0000313" key="3">
    <source>
        <dbReference type="EMBL" id="KAA2262415.1"/>
    </source>
</evidence>
<dbReference type="Proteomes" id="UP000323454">
    <property type="component" value="Unassembled WGS sequence"/>
</dbReference>
<reference evidence="3 4" key="1">
    <citation type="submission" date="2019-09" db="EMBL/GenBank/DDBJ databases">
        <title>Goodfellowia gen. nov., a new genus of the Pseudonocardineae related to Actinoalloteichus, containing Goodfellowia coeruleoviolacea gen. nov., comb. nov. gen. nov., comb. nov.</title>
        <authorList>
            <person name="Labeda D."/>
        </authorList>
    </citation>
    <scope>NUCLEOTIDE SEQUENCE [LARGE SCALE GENOMIC DNA]</scope>
    <source>
        <strain evidence="3 4">AN110305</strain>
    </source>
</reference>
<keyword evidence="4" id="KW-1185">Reference proteome</keyword>
<evidence type="ECO:0000259" key="2">
    <source>
        <dbReference type="Pfam" id="PF08044"/>
    </source>
</evidence>
<dbReference type="PANTHER" id="PTHR40763:SF4">
    <property type="entry name" value="DUF1707 DOMAIN-CONTAINING PROTEIN"/>
    <property type="match status" value="1"/>
</dbReference>
<reference evidence="3 4" key="2">
    <citation type="submission" date="2019-09" db="EMBL/GenBank/DDBJ databases">
        <authorList>
            <person name="Jin C."/>
        </authorList>
    </citation>
    <scope>NUCLEOTIDE SEQUENCE [LARGE SCALE GENOMIC DNA]</scope>
    <source>
        <strain evidence="3 4">AN110305</strain>
    </source>
</reference>
<keyword evidence="1" id="KW-0472">Membrane</keyword>
<sequence>MTDHDLSVRASDADREAACGVLGAALADGRLDLAEYERRLDLAVSAGTTGELVALTADLPATPAQLAAERKRRELREWVDEWWAWLGGAVIMVGIWGVSSLVAGHAQHFWPVWPLGAWALVLLALAFVDGDRDRSKAAARR</sequence>
<feature type="domain" description="DUF1707" evidence="2">
    <location>
        <begin position="8"/>
        <end position="60"/>
    </location>
</feature>
<accession>A0A5B2XHA4</accession>
<dbReference type="AlphaFoldDB" id="A0A5B2XHA4"/>
<keyword evidence="1" id="KW-1133">Transmembrane helix</keyword>
<name>A0A5B2XHA4_9PSEU</name>
<dbReference type="EMBL" id="VUOB01000022">
    <property type="protein sequence ID" value="KAA2262415.1"/>
    <property type="molecule type" value="Genomic_DNA"/>
</dbReference>
<comment type="caution">
    <text evidence="3">The sequence shown here is derived from an EMBL/GenBank/DDBJ whole genome shotgun (WGS) entry which is preliminary data.</text>
</comment>
<evidence type="ECO:0000313" key="4">
    <source>
        <dbReference type="Proteomes" id="UP000323454"/>
    </source>
</evidence>